<dbReference type="SMART" id="SM01057">
    <property type="entry name" value="Carb_anhydrase"/>
    <property type="match status" value="1"/>
</dbReference>
<dbReference type="Gene3D" id="3.10.200.10">
    <property type="entry name" value="Alpha carbonic anhydrase"/>
    <property type="match status" value="2"/>
</dbReference>
<evidence type="ECO:0000256" key="1">
    <source>
        <dbReference type="ARBA" id="ARBA00001947"/>
    </source>
</evidence>
<comment type="similarity">
    <text evidence="7">Belongs to the alpha-carbonic anhydrase family.</text>
</comment>
<dbReference type="PROSITE" id="PS00162">
    <property type="entry name" value="ALPHA_CA_1"/>
    <property type="match status" value="1"/>
</dbReference>
<keyword evidence="4 7" id="KW-0479">Metal-binding</keyword>
<evidence type="ECO:0000256" key="4">
    <source>
        <dbReference type="ARBA" id="ARBA00022723"/>
    </source>
</evidence>
<comment type="similarity">
    <text evidence="2">Belongs to the HEBP family.</text>
</comment>
<dbReference type="EC" id="4.2.1.1" evidence="3 7"/>
<sequence>MAPSPLCSASPRPLRAPGQPPRDVRPPRTVVVAAGTRVSGAEARASLVLALASQALSASQRRFADLAGEAAKYAFPSRRFEPRTLEEALMSVPDLETVPFRVLKREAEYEIREVESYFIAETTMPGRSGFDFNGSSQSFNVLASYLFGKNTTSEQMEMTTPVFTRKGESNSETMDMPTPVITKKLAGKNKWKMSFVMPAKYGSNLPRPKDPSVTIKEVPSKIVAVAAFSDGVSFGHSGSTGPKYWGSLSPNFTLCSKGIQQSPIDIVKDEAVYIPQLEPLERDYTTTNATIVDNVFNIALRYNDTAETVKLGGIKYKLKQLHWHSPSEHTIDSERFAMELHMVHIKEQLAELYEKGDPLPVGVVDMTELKQGADRYYRYVGSLTAPPCTENVVWNILGEVREMTKEQAADLMAPLDGSYRHNSRPLQQLNGRTVQLYDKSLKIRKMM</sequence>
<evidence type="ECO:0000256" key="7">
    <source>
        <dbReference type="RuleBase" id="RU367011"/>
    </source>
</evidence>
<accession>A0A678T557</accession>
<dbReference type="CDD" id="cd03124">
    <property type="entry name" value="alpha_CA_prokaryotic_like"/>
    <property type="match status" value="1"/>
</dbReference>
<dbReference type="InterPro" id="IPR001148">
    <property type="entry name" value="CA_dom"/>
</dbReference>
<feature type="region of interest" description="Disordered" evidence="8">
    <location>
        <begin position="1"/>
        <end position="26"/>
    </location>
</feature>
<dbReference type="FunFam" id="3.20.80.10:FF:000011">
    <property type="entry name" value="Heme-binding-like protein, chloroplastic"/>
    <property type="match status" value="1"/>
</dbReference>
<dbReference type="SUPFAM" id="SSF51069">
    <property type="entry name" value="Carbonic anhydrase"/>
    <property type="match status" value="1"/>
</dbReference>
<dbReference type="GO" id="GO:0006730">
    <property type="term" value="P:one-carbon metabolic process"/>
    <property type="evidence" value="ECO:0007669"/>
    <property type="project" value="TreeGrafter"/>
</dbReference>
<reference evidence="10" key="1">
    <citation type="submission" date="2018-04" db="EMBL/GenBank/DDBJ databases">
        <title>Comparative Analysis of Homologous Sequences of Saccharum officinarum and Saccharum spontaneum Reveals Independent Polyploidization Events.</title>
        <authorList>
            <person name="Sharma A."/>
            <person name="Song J."/>
            <person name="Lin Q."/>
            <person name="Singh R."/>
            <person name="Ramos N."/>
            <person name="Wang K."/>
            <person name="Zhang J."/>
            <person name="Ming R."/>
            <person name="Yu Q."/>
        </authorList>
    </citation>
    <scope>NUCLEOTIDE SEQUENCE</scope>
</reference>
<dbReference type="InterPro" id="IPR006917">
    <property type="entry name" value="SOUL_heme-bd"/>
</dbReference>
<keyword evidence="5 7" id="KW-0862">Zinc</keyword>
<dbReference type="InterPro" id="IPR011256">
    <property type="entry name" value="Reg_factor_effector_dom_sf"/>
</dbReference>
<evidence type="ECO:0000256" key="3">
    <source>
        <dbReference type="ARBA" id="ARBA00012925"/>
    </source>
</evidence>
<dbReference type="InterPro" id="IPR036398">
    <property type="entry name" value="CA_dom_sf"/>
</dbReference>
<dbReference type="InterPro" id="IPR023561">
    <property type="entry name" value="Carbonic_anhydrase_a-class"/>
</dbReference>
<comment type="function">
    <text evidence="7">Reversible hydration of carbon dioxide.</text>
</comment>
<comment type="catalytic activity">
    <reaction evidence="7">
        <text>hydrogencarbonate + H(+) = CO2 + H2O</text>
        <dbReference type="Rhea" id="RHEA:10748"/>
        <dbReference type="ChEBI" id="CHEBI:15377"/>
        <dbReference type="ChEBI" id="CHEBI:15378"/>
        <dbReference type="ChEBI" id="CHEBI:16526"/>
        <dbReference type="ChEBI" id="CHEBI:17544"/>
        <dbReference type="EC" id="4.2.1.1"/>
    </reaction>
</comment>
<feature type="domain" description="Alpha-carbonic anhydrase" evidence="9">
    <location>
        <begin position="232"/>
        <end position="438"/>
    </location>
</feature>
<proteinExistence type="inferred from homology"/>
<evidence type="ECO:0000256" key="6">
    <source>
        <dbReference type="ARBA" id="ARBA00023239"/>
    </source>
</evidence>
<evidence type="ECO:0000256" key="8">
    <source>
        <dbReference type="SAM" id="MobiDB-lite"/>
    </source>
</evidence>
<gene>
    <name evidence="10" type="ORF">SO86E01_000003</name>
</gene>
<organism evidence="10">
    <name type="scientific">Saccharum officinarum</name>
    <name type="common">Sugarcane</name>
    <dbReference type="NCBI Taxonomy" id="4547"/>
    <lineage>
        <taxon>Eukaryota</taxon>
        <taxon>Viridiplantae</taxon>
        <taxon>Streptophyta</taxon>
        <taxon>Embryophyta</taxon>
        <taxon>Tracheophyta</taxon>
        <taxon>Spermatophyta</taxon>
        <taxon>Magnoliopsida</taxon>
        <taxon>Liliopsida</taxon>
        <taxon>Poales</taxon>
        <taxon>Poaceae</taxon>
        <taxon>PACMAD clade</taxon>
        <taxon>Panicoideae</taxon>
        <taxon>Andropogonodae</taxon>
        <taxon>Andropogoneae</taxon>
        <taxon>Saccharinae</taxon>
        <taxon>Saccharum</taxon>
        <taxon>Saccharum officinarum species complex</taxon>
    </lineage>
</organism>
<dbReference type="Pfam" id="PF00194">
    <property type="entry name" value="Carb_anhydrase"/>
    <property type="match status" value="2"/>
</dbReference>
<dbReference type="Gene3D" id="3.20.80.10">
    <property type="entry name" value="Regulatory factor, effector binding domain"/>
    <property type="match status" value="1"/>
</dbReference>
<name>A0A678T557_SACOF</name>
<dbReference type="InterPro" id="IPR041891">
    <property type="entry name" value="Alpha_CA_prokaryot-like"/>
</dbReference>
<dbReference type="AlphaFoldDB" id="A0A678T557"/>
<evidence type="ECO:0000259" key="9">
    <source>
        <dbReference type="PROSITE" id="PS51144"/>
    </source>
</evidence>
<dbReference type="SUPFAM" id="SSF55136">
    <property type="entry name" value="Probable bacterial effector-binding domain"/>
    <property type="match status" value="1"/>
</dbReference>
<evidence type="ECO:0000256" key="5">
    <source>
        <dbReference type="ARBA" id="ARBA00022833"/>
    </source>
</evidence>
<comment type="cofactor">
    <cofactor evidence="1 7">
        <name>Zn(2+)</name>
        <dbReference type="ChEBI" id="CHEBI:29105"/>
    </cofactor>
</comment>
<dbReference type="PANTHER" id="PTHR18952:SF236">
    <property type="entry name" value="ALPHA CARBONIC ANHYDRASE 1, CHLOROPLASTIC"/>
    <property type="match status" value="1"/>
</dbReference>
<dbReference type="PANTHER" id="PTHR18952">
    <property type="entry name" value="CARBONIC ANHYDRASE"/>
    <property type="match status" value="1"/>
</dbReference>
<dbReference type="PROSITE" id="PS51144">
    <property type="entry name" value="ALPHA_CA_2"/>
    <property type="match status" value="1"/>
</dbReference>
<dbReference type="InterPro" id="IPR018338">
    <property type="entry name" value="Carbonic_anhydrase_a-class_CS"/>
</dbReference>
<protein>
    <recommendedName>
        <fullName evidence="3 7">Carbonic anhydrase</fullName>
        <ecNumber evidence="3 7">4.2.1.1</ecNumber>
    </recommendedName>
</protein>
<dbReference type="EMBL" id="MH182571">
    <property type="protein sequence ID" value="AWA45096.1"/>
    <property type="molecule type" value="Genomic_DNA"/>
</dbReference>
<dbReference type="GO" id="GO:0008270">
    <property type="term" value="F:zinc ion binding"/>
    <property type="evidence" value="ECO:0007669"/>
    <property type="project" value="UniProtKB-UniRule"/>
</dbReference>
<evidence type="ECO:0000256" key="2">
    <source>
        <dbReference type="ARBA" id="ARBA00009817"/>
    </source>
</evidence>
<evidence type="ECO:0000313" key="10">
    <source>
        <dbReference type="EMBL" id="AWA45096.1"/>
    </source>
</evidence>
<dbReference type="Pfam" id="PF04832">
    <property type="entry name" value="SOUL"/>
    <property type="match status" value="1"/>
</dbReference>
<dbReference type="GO" id="GO:0004089">
    <property type="term" value="F:carbonate dehydratase activity"/>
    <property type="evidence" value="ECO:0007669"/>
    <property type="project" value="UniProtKB-UniRule"/>
</dbReference>
<keyword evidence="6 7" id="KW-0456">Lyase</keyword>